<evidence type="ECO:0000256" key="2">
    <source>
        <dbReference type="ARBA" id="ARBA00023002"/>
    </source>
</evidence>
<name>A0A6J6FPP9_9ZZZZ</name>
<dbReference type="InterPro" id="IPR031717">
    <property type="entry name" value="ODO-1/KGD_C"/>
</dbReference>
<gene>
    <name evidence="5" type="ORF">UFOPK1767_00948</name>
</gene>
<evidence type="ECO:0000313" key="5">
    <source>
        <dbReference type="EMBL" id="CAB4591082.1"/>
    </source>
</evidence>
<evidence type="ECO:0000259" key="4">
    <source>
        <dbReference type="SMART" id="SM00861"/>
    </source>
</evidence>
<dbReference type="InterPro" id="IPR005475">
    <property type="entry name" value="Transketolase-like_Pyr-bd"/>
</dbReference>
<keyword evidence="3" id="KW-0786">Thiamine pyrophosphate</keyword>
<dbReference type="Gene3D" id="3.40.50.12470">
    <property type="match status" value="1"/>
</dbReference>
<sequence length="350" mass="39276">MAKRIEMSRSGDIDWGFGELLALGSLLLEGKKVRFAGQDSRRGTFVQRHAVFHDRVNGQEWLPLMNLSDNQGRFYIYDSLLSEYAAMAYEYGYTVGNPEALVLWEAQFGDFANGAQTVIDEFISSSEQKWGQNSGLVLLLPHGYEGQGPDHSSARIERYLQMAAEGNMTIARPSTPASYFHLLRRQAYAQPQRPLIVFTPKAMLRLRGATSSVDDFTNGTFEPVLDDRSFDGKTRRVLLHAGKIHYDLLSEREKRSLSGVALVRMEQYYPFPENQLRAIVDRHKGAELVWVQDEPENQGAWPFIALEMRRLGLDNVRVVSRPASASPATGSSARSAEEHIAVMDGAFEGL</sequence>
<dbReference type="Gene3D" id="3.40.50.11610">
    <property type="entry name" value="Multifunctional 2-oxoglutarate metabolism enzyme, C-terminal domain"/>
    <property type="match status" value="1"/>
</dbReference>
<dbReference type="InterPro" id="IPR029061">
    <property type="entry name" value="THDP-binding"/>
</dbReference>
<dbReference type="GO" id="GO:0045252">
    <property type="term" value="C:oxoglutarate dehydrogenase complex"/>
    <property type="evidence" value="ECO:0007669"/>
    <property type="project" value="TreeGrafter"/>
</dbReference>
<organism evidence="5">
    <name type="scientific">freshwater metagenome</name>
    <dbReference type="NCBI Taxonomy" id="449393"/>
    <lineage>
        <taxon>unclassified sequences</taxon>
        <taxon>metagenomes</taxon>
        <taxon>ecological metagenomes</taxon>
    </lineage>
</organism>
<dbReference type="AlphaFoldDB" id="A0A6J6FPP9"/>
<dbReference type="GO" id="GO:0030976">
    <property type="term" value="F:thiamine pyrophosphate binding"/>
    <property type="evidence" value="ECO:0007669"/>
    <property type="project" value="InterPro"/>
</dbReference>
<comment type="cofactor">
    <cofactor evidence="1">
        <name>thiamine diphosphate</name>
        <dbReference type="ChEBI" id="CHEBI:58937"/>
    </cofactor>
</comment>
<dbReference type="EMBL" id="CAEZTZ010000149">
    <property type="protein sequence ID" value="CAB4591082.1"/>
    <property type="molecule type" value="Genomic_DNA"/>
</dbReference>
<dbReference type="Pfam" id="PF02779">
    <property type="entry name" value="Transket_pyr"/>
    <property type="match status" value="1"/>
</dbReference>
<accession>A0A6J6FPP9</accession>
<dbReference type="SUPFAM" id="SSF52518">
    <property type="entry name" value="Thiamin diphosphate-binding fold (THDP-binding)"/>
    <property type="match status" value="1"/>
</dbReference>
<evidence type="ECO:0000256" key="3">
    <source>
        <dbReference type="ARBA" id="ARBA00023052"/>
    </source>
</evidence>
<dbReference type="SMART" id="SM00861">
    <property type="entry name" value="Transket_pyr"/>
    <property type="match status" value="1"/>
</dbReference>
<dbReference type="GO" id="GO:0006099">
    <property type="term" value="P:tricarboxylic acid cycle"/>
    <property type="evidence" value="ECO:0007669"/>
    <property type="project" value="TreeGrafter"/>
</dbReference>
<proteinExistence type="predicted"/>
<dbReference type="GO" id="GO:0004591">
    <property type="term" value="F:oxoglutarate dehydrogenase (succinyl-transferring) activity"/>
    <property type="evidence" value="ECO:0007669"/>
    <property type="project" value="TreeGrafter"/>
</dbReference>
<feature type="domain" description="Transketolase-like pyrimidine-binding" evidence="4">
    <location>
        <begin position="13"/>
        <end position="206"/>
    </location>
</feature>
<keyword evidence="2" id="KW-0560">Oxidoreductase</keyword>
<dbReference type="InterPro" id="IPR042179">
    <property type="entry name" value="KGD_C_sf"/>
</dbReference>
<evidence type="ECO:0000256" key="1">
    <source>
        <dbReference type="ARBA" id="ARBA00001964"/>
    </source>
</evidence>
<dbReference type="InterPro" id="IPR011603">
    <property type="entry name" value="2oxoglutarate_DH_E1"/>
</dbReference>
<dbReference type="Pfam" id="PF16870">
    <property type="entry name" value="OxoGdeHyase_C"/>
    <property type="match status" value="1"/>
</dbReference>
<dbReference type="PANTHER" id="PTHR23152:SF4">
    <property type="entry name" value="2-OXOADIPATE DEHYDROGENASE COMPLEX COMPONENT E1"/>
    <property type="match status" value="1"/>
</dbReference>
<protein>
    <submittedName>
        <fullName evidence="5">Unannotated protein</fullName>
    </submittedName>
</protein>
<reference evidence="5" key="1">
    <citation type="submission" date="2020-05" db="EMBL/GenBank/DDBJ databases">
        <authorList>
            <person name="Chiriac C."/>
            <person name="Salcher M."/>
            <person name="Ghai R."/>
            <person name="Kavagutti S V."/>
        </authorList>
    </citation>
    <scope>NUCLEOTIDE SEQUENCE</scope>
</reference>
<dbReference type="GO" id="GO:0005829">
    <property type="term" value="C:cytosol"/>
    <property type="evidence" value="ECO:0007669"/>
    <property type="project" value="TreeGrafter"/>
</dbReference>
<dbReference type="PANTHER" id="PTHR23152">
    <property type="entry name" value="2-OXOGLUTARATE DEHYDROGENASE"/>
    <property type="match status" value="1"/>
</dbReference>